<dbReference type="InterPro" id="IPR015797">
    <property type="entry name" value="NUDIX_hydrolase-like_dom_sf"/>
</dbReference>
<evidence type="ECO:0000256" key="6">
    <source>
        <dbReference type="ARBA" id="ARBA00023211"/>
    </source>
</evidence>
<dbReference type="SUPFAM" id="SSF55811">
    <property type="entry name" value="Nudix"/>
    <property type="match status" value="1"/>
</dbReference>
<evidence type="ECO:0000256" key="7">
    <source>
        <dbReference type="SAM" id="MobiDB-lite"/>
    </source>
</evidence>
<dbReference type="Pfam" id="PF00293">
    <property type="entry name" value="NUDIX"/>
    <property type="match status" value="1"/>
</dbReference>
<accession>A0AAU7ASC4</accession>
<dbReference type="AlphaFoldDB" id="A0AAU7ASC4"/>
<keyword evidence="3" id="KW-0479">Metal-binding</keyword>
<dbReference type="PROSITE" id="PS51462">
    <property type="entry name" value="NUDIX"/>
    <property type="match status" value="1"/>
</dbReference>
<feature type="domain" description="Nudix hydrolase" evidence="8">
    <location>
        <begin position="22"/>
        <end position="172"/>
    </location>
</feature>
<comment type="cofactor">
    <cofactor evidence="1">
        <name>Mn(2+)</name>
        <dbReference type="ChEBI" id="CHEBI:29035"/>
    </cofactor>
</comment>
<evidence type="ECO:0000313" key="9">
    <source>
        <dbReference type="EMBL" id="XAY04557.1"/>
    </source>
</evidence>
<dbReference type="RefSeq" id="WP_354701086.1">
    <property type="nucleotide sequence ID" value="NZ_CP114014.1"/>
</dbReference>
<keyword evidence="4 9" id="KW-0378">Hydrolase</keyword>
<evidence type="ECO:0000256" key="1">
    <source>
        <dbReference type="ARBA" id="ARBA00001936"/>
    </source>
</evidence>
<dbReference type="EMBL" id="CP114014">
    <property type="protein sequence ID" value="XAY04557.1"/>
    <property type="molecule type" value="Genomic_DNA"/>
</dbReference>
<dbReference type="PANTHER" id="PTHR12318">
    <property type="entry name" value="TESTOSTERONE-REGULATED PROTEIN RP2"/>
    <property type="match status" value="1"/>
</dbReference>
<evidence type="ECO:0000256" key="5">
    <source>
        <dbReference type="ARBA" id="ARBA00022842"/>
    </source>
</evidence>
<evidence type="ECO:0000256" key="4">
    <source>
        <dbReference type="ARBA" id="ARBA00022801"/>
    </source>
</evidence>
<evidence type="ECO:0000256" key="3">
    <source>
        <dbReference type="ARBA" id="ARBA00022723"/>
    </source>
</evidence>
<comment type="cofactor">
    <cofactor evidence="2">
        <name>Mg(2+)</name>
        <dbReference type="ChEBI" id="CHEBI:18420"/>
    </cofactor>
</comment>
<keyword evidence="6" id="KW-0464">Manganese</keyword>
<dbReference type="InterPro" id="IPR039121">
    <property type="entry name" value="NUDT19"/>
</dbReference>
<gene>
    <name evidence="9" type="ORF">DSM112329_01392</name>
</gene>
<dbReference type="GO" id="GO:0046872">
    <property type="term" value="F:metal ion binding"/>
    <property type="evidence" value="ECO:0007669"/>
    <property type="project" value="UniProtKB-KW"/>
</dbReference>
<evidence type="ECO:0000256" key="2">
    <source>
        <dbReference type="ARBA" id="ARBA00001946"/>
    </source>
</evidence>
<dbReference type="KEGG" id="parq:DSM112329_01392"/>
<feature type="region of interest" description="Disordered" evidence="7">
    <location>
        <begin position="1"/>
        <end position="20"/>
    </location>
</feature>
<protein>
    <submittedName>
        <fullName evidence="9">MutT/NUDIX hydrolase</fullName>
    </submittedName>
</protein>
<dbReference type="InterPro" id="IPR000086">
    <property type="entry name" value="NUDIX_hydrolase_dom"/>
</dbReference>
<organism evidence="9">
    <name type="scientific">Paraconexibacter sp. AEG42_29</name>
    <dbReference type="NCBI Taxonomy" id="2997339"/>
    <lineage>
        <taxon>Bacteria</taxon>
        <taxon>Bacillati</taxon>
        <taxon>Actinomycetota</taxon>
        <taxon>Thermoleophilia</taxon>
        <taxon>Solirubrobacterales</taxon>
        <taxon>Paraconexibacteraceae</taxon>
        <taxon>Paraconexibacter</taxon>
    </lineage>
</organism>
<dbReference type="GO" id="GO:0016818">
    <property type="term" value="F:hydrolase activity, acting on acid anhydrides, in phosphorus-containing anhydrides"/>
    <property type="evidence" value="ECO:0007669"/>
    <property type="project" value="InterPro"/>
</dbReference>
<dbReference type="CDD" id="cd18870">
    <property type="entry name" value="NUDIX_AcylCoAdiphos_Nudt19"/>
    <property type="match status" value="1"/>
</dbReference>
<sequence length="214" mass="22903">MPEIRSVPEPGQTLNTGDKEAVPRQAASVILLRGGAETLEVLLVKRTEKAKFMAGVWVFPGGGVDAHEGEGDAAHRRAAVRELVEEAGVTLADAAGSELVKFSQWITPAEVKIRFDTHFFLASMPAGQEVVIDGEECVDHGWFSPQAALDAHTGGQILLVFPTIKHLEQLAPFATADELLAYAAGRTVQPVQPRVVMTGETARVVLPGEPGYDD</sequence>
<evidence type="ECO:0000259" key="8">
    <source>
        <dbReference type="PROSITE" id="PS51462"/>
    </source>
</evidence>
<name>A0AAU7ASC4_9ACTN</name>
<dbReference type="Gene3D" id="3.90.79.10">
    <property type="entry name" value="Nucleoside Triphosphate Pyrophosphohydrolase"/>
    <property type="match status" value="2"/>
</dbReference>
<keyword evidence="5" id="KW-0460">Magnesium</keyword>
<proteinExistence type="predicted"/>
<dbReference type="PANTHER" id="PTHR12318:SF0">
    <property type="entry name" value="ACYL-COENZYME A DIPHOSPHATASE NUDT19"/>
    <property type="match status" value="1"/>
</dbReference>
<reference evidence="9" key="1">
    <citation type="submission" date="2022-12" db="EMBL/GenBank/DDBJ databases">
        <title>Paraconexibacter alkalitolerans sp. nov. and Baekduia alba sp. nov., isolated from soil and emended description of the genera Paraconexibacter (Chun et al., 2020) and Baekduia (An et al., 2020).</title>
        <authorList>
            <person name="Vieira S."/>
            <person name="Huber K.J."/>
            <person name="Geppert A."/>
            <person name="Wolf J."/>
            <person name="Neumann-Schaal M."/>
            <person name="Muesken M."/>
            <person name="Overmann J."/>
        </authorList>
    </citation>
    <scope>NUCLEOTIDE SEQUENCE</scope>
    <source>
        <strain evidence="9">AEG42_29</strain>
    </source>
</reference>